<protein>
    <recommendedName>
        <fullName evidence="2">Death domain-containing protein</fullName>
    </recommendedName>
</protein>
<evidence type="ECO:0008006" key="2">
    <source>
        <dbReference type="Google" id="ProtNLM"/>
    </source>
</evidence>
<proteinExistence type="predicted"/>
<dbReference type="InterPro" id="IPR011029">
    <property type="entry name" value="DEATH-like_dom_sf"/>
</dbReference>
<name>A0A1X7SQP1_AMPQE</name>
<dbReference type="InParanoid" id="A0A1X7SQP1"/>
<dbReference type="SUPFAM" id="SSF47986">
    <property type="entry name" value="DEATH domain"/>
    <property type="match status" value="1"/>
</dbReference>
<reference evidence="1" key="1">
    <citation type="submission" date="2017-05" db="UniProtKB">
        <authorList>
            <consortium name="EnsemblMetazoa"/>
        </authorList>
    </citation>
    <scope>IDENTIFICATION</scope>
</reference>
<evidence type="ECO:0000313" key="1">
    <source>
        <dbReference type="EnsemblMetazoa" id="Aqu2.1.04436_001"/>
    </source>
</evidence>
<dbReference type="AlphaFoldDB" id="A0A1X7SQP1"/>
<organism evidence="1">
    <name type="scientific">Amphimedon queenslandica</name>
    <name type="common">Sponge</name>
    <dbReference type="NCBI Taxonomy" id="400682"/>
    <lineage>
        <taxon>Eukaryota</taxon>
        <taxon>Metazoa</taxon>
        <taxon>Porifera</taxon>
        <taxon>Demospongiae</taxon>
        <taxon>Heteroscleromorpha</taxon>
        <taxon>Haplosclerida</taxon>
        <taxon>Niphatidae</taxon>
        <taxon>Amphimedon</taxon>
    </lineage>
</organism>
<dbReference type="Gene3D" id="1.10.533.10">
    <property type="entry name" value="Death Domain, Fas"/>
    <property type="match status" value="1"/>
</dbReference>
<accession>A0A1X7SQP1</accession>
<sequence>MIRGLDNFAKRLGSDARVQDFSIKDLNSVLTKLKEYSKANWQEFGLEAGLYKKTLEEIEANKTGVQQRFIECVSCWLQRQDGVDNQGRPSWLRLAKILENVGAERALVDKIQSICSTKEPEFSSDTTLASDHPICRKPD</sequence>
<dbReference type="EnsemblMetazoa" id="Aqu2.1.04436_001">
    <property type="protein sequence ID" value="Aqu2.1.04436_001"/>
    <property type="gene ID" value="Aqu2.1.04436"/>
</dbReference>